<dbReference type="Proteomes" id="UP001385951">
    <property type="component" value="Unassembled WGS sequence"/>
</dbReference>
<proteinExistence type="predicted"/>
<gene>
    <name evidence="2" type="ORF">QCA50_002336</name>
</gene>
<evidence type="ECO:0000313" key="2">
    <source>
        <dbReference type="EMBL" id="KAK7695146.1"/>
    </source>
</evidence>
<dbReference type="PROSITE" id="PS50088">
    <property type="entry name" value="ANK_REPEAT"/>
    <property type="match status" value="1"/>
</dbReference>
<name>A0AAW0GZ03_9APHY</name>
<accession>A0AAW0GZ03</accession>
<sequence>MADPESTKGASNTLHYAASLANLSVLEHILSHDECDVDPINRLERATPLHLAVRIEDQELRAQVFESLLDAGADFSIKDKNNETVLDLLGDTPQDLEIRKLIRKLKLRLVLRMKM</sequence>
<keyword evidence="1" id="KW-0040">ANK repeat</keyword>
<dbReference type="PROSITE" id="PS50297">
    <property type="entry name" value="ANK_REP_REGION"/>
    <property type="match status" value="1"/>
</dbReference>
<organism evidence="2 3">
    <name type="scientific">Cerrena zonata</name>
    <dbReference type="NCBI Taxonomy" id="2478898"/>
    <lineage>
        <taxon>Eukaryota</taxon>
        <taxon>Fungi</taxon>
        <taxon>Dikarya</taxon>
        <taxon>Basidiomycota</taxon>
        <taxon>Agaricomycotina</taxon>
        <taxon>Agaricomycetes</taxon>
        <taxon>Polyporales</taxon>
        <taxon>Cerrenaceae</taxon>
        <taxon>Cerrena</taxon>
    </lineage>
</organism>
<dbReference type="Pfam" id="PF00023">
    <property type="entry name" value="Ank"/>
    <property type="match status" value="1"/>
</dbReference>
<dbReference type="InterPro" id="IPR002110">
    <property type="entry name" value="Ankyrin_rpt"/>
</dbReference>
<evidence type="ECO:0000256" key="1">
    <source>
        <dbReference type="PROSITE-ProRule" id="PRU00023"/>
    </source>
</evidence>
<feature type="repeat" description="ANK" evidence="1">
    <location>
        <begin position="44"/>
        <end position="80"/>
    </location>
</feature>
<dbReference type="InterPro" id="IPR036770">
    <property type="entry name" value="Ankyrin_rpt-contain_sf"/>
</dbReference>
<dbReference type="AlphaFoldDB" id="A0AAW0GZ03"/>
<dbReference type="Gene3D" id="1.25.40.20">
    <property type="entry name" value="Ankyrin repeat-containing domain"/>
    <property type="match status" value="1"/>
</dbReference>
<protein>
    <submittedName>
        <fullName evidence="2">Uncharacterized protein</fullName>
    </submittedName>
</protein>
<evidence type="ECO:0000313" key="3">
    <source>
        <dbReference type="Proteomes" id="UP001385951"/>
    </source>
</evidence>
<comment type="caution">
    <text evidence="2">The sequence shown here is derived from an EMBL/GenBank/DDBJ whole genome shotgun (WGS) entry which is preliminary data.</text>
</comment>
<reference evidence="2 3" key="1">
    <citation type="submission" date="2022-09" db="EMBL/GenBank/DDBJ databases">
        <authorList>
            <person name="Palmer J.M."/>
        </authorList>
    </citation>
    <scope>NUCLEOTIDE SEQUENCE [LARGE SCALE GENOMIC DNA]</scope>
    <source>
        <strain evidence="2 3">DSM 7382</strain>
    </source>
</reference>
<keyword evidence="3" id="KW-1185">Reference proteome</keyword>
<dbReference type="SUPFAM" id="SSF48403">
    <property type="entry name" value="Ankyrin repeat"/>
    <property type="match status" value="1"/>
</dbReference>
<dbReference type="EMBL" id="JASBNA010000002">
    <property type="protein sequence ID" value="KAK7695146.1"/>
    <property type="molecule type" value="Genomic_DNA"/>
</dbReference>